<dbReference type="GO" id="GO:0016020">
    <property type="term" value="C:membrane"/>
    <property type="evidence" value="ECO:0007669"/>
    <property type="project" value="UniProtKB-SubCell"/>
</dbReference>
<name>A0A3B0UW28_9ZZZZ</name>
<protein>
    <recommendedName>
        <fullName evidence="7">Peptidase S54 rhomboid domain-containing protein</fullName>
    </recommendedName>
</protein>
<dbReference type="InterPro" id="IPR022764">
    <property type="entry name" value="Peptidase_S54_rhomboid_dom"/>
</dbReference>
<dbReference type="PANTHER" id="PTHR43066:SF5">
    <property type="entry name" value="RHOMBOID-LIKE PROTEIN 11, CHLOROPLASTIC-RELATED"/>
    <property type="match status" value="1"/>
</dbReference>
<comment type="subcellular location">
    <subcellularLocation>
        <location evidence="1">Membrane</location>
        <topology evidence="1">Multi-pass membrane protein</topology>
    </subcellularLocation>
</comment>
<evidence type="ECO:0000259" key="7">
    <source>
        <dbReference type="Pfam" id="PF01694"/>
    </source>
</evidence>
<evidence type="ECO:0000256" key="2">
    <source>
        <dbReference type="ARBA" id="ARBA00022692"/>
    </source>
</evidence>
<dbReference type="GO" id="GO:0004252">
    <property type="term" value="F:serine-type endopeptidase activity"/>
    <property type="evidence" value="ECO:0007669"/>
    <property type="project" value="InterPro"/>
</dbReference>
<organism evidence="8">
    <name type="scientific">hydrothermal vent metagenome</name>
    <dbReference type="NCBI Taxonomy" id="652676"/>
    <lineage>
        <taxon>unclassified sequences</taxon>
        <taxon>metagenomes</taxon>
        <taxon>ecological metagenomes</taxon>
    </lineage>
</organism>
<keyword evidence="3 6" id="KW-1133">Transmembrane helix</keyword>
<evidence type="ECO:0000256" key="3">
    <source>
        <dbReference type="ARBA" id="ARBA00022989"/>
    </source>
</evidence>
<dbReference type="Pfam" id="PF01694">
    <property type="entry name" value="Rhomboid"/>
    <property type="match status" value="1"/>
</dbReference>
<dbReference type="PANTHER" id="PTHR43066">
    <property type="entry name" value="RHOMBOID-RELATED PROTEIN"/>
    <property type="match status" value="1"/>
</dbReference>
<feature type="transmembrane region" description="Helical" evidence="6">
    <location>
        <begin position="144"/>
        <end position="165"/>
    </location>
</feature>
<dbReference type="InterPro" id="IPR035952">
    <property type="entry name" value="Rhomboid-like_sf"/>
</dbReference>
<evidence type="ECO:0000256" key="4">
    <source>
        <dbReference type="ARBA" id="ARBA00023136"/>
    </source>
</evidence>
<evidence type="ECO:0000256" key="1">
    <source>
        <dbReference type="ARBA" id="ARBA00004141"/>
    </source>
</evidence>
<dbReference type="EMBL" id="UOEY01000013">
    <property type="protein sequence ID" value="VAW35308.1"/>
    <property type="molecule type" value="Genomic_DNA"/>
</dbReference>
<dbReference type="Gene3D" id="1.20.1540.10">
    <property type="entry name" value="Rhomboid-like"/>
    <property type="match status" value="1"/>
</dbReference>
<accession>A0A3B0UW28</accession>
<feature type="transmembrane region" description="Helical" evidence="6">
    <location>
        <begin position="94"/>
        <end position="111"/>
    </location>
</feature>
<feature type="transmembrane region" description="Helical" evidence="6">
    <location>
        <begin position="228"/>
        <end position="245"/>
    </location>
</feature>
<feature type="transmembrane region" description="Helical" evidence="6">
    <location>
        <begin position="172"/>
        <end position="191"/>
    </location>
</feature>
<feature type="transmembrane region" description="Helical" evidence="6">
    <location>
        <begin position="285"/>
        <end position="304"/>
    </location>
</feature>
<proteinExistence type="predicted"/>
<reference evidence="8" key="1">
    <citation type="submission" date="2018-06" db="EMBL/GenBank/DDBJ databases">
        <authorList>
            <person name="Zhirakovskaya E."/>
        </authorList>
    </citation>
    <scope>NUCLEOTIDE SEQUENCE</scope>
</reference>
<sequence length="305" mass="32628">MSNHTTPHNPEQPEGDPGRIVASGSAEHLALCSLVLEAVGIAHSLLARDGVLTVPEKDADTADRQIRAYFAENADWPQVPTSLPVQVQTGNPPTLLMIGGLVILFWVTGPWQGNSTWFQIGAIDSRAILQQGQWWRLVTALTLHATQVHLLGNCIIGGFMVHLLCRTTGSGLAWLSVILLGALGNLINIAVRDTVHYSIGFSTAIFAAIGIFSGLQIYAGRRIKFRDLLMPLGAGAGLLALLGAGGKHTDLGAHFFGLLCGIGGGMVIRYFGLLRLAGNDRFQRGLYLLSLFIVVGCWIMAWGAS</sequence>
<feature type="domain" description="Peptidase S54 rhomboid" evidence="7">
    <location>
        <begin position="131"/>
        <end position="268"/>
    </location>
</feature>
<evidence type="ECO:0000256" key="5">
    <source>
        <dbReference type="SAM" id="MobiDB-lite"/>
    </source>
</evidence>
<keyword evidence="4 6" id="KW-0472">Membrane</keyword>
<gene>
    <name evidence="8" type="ORF">MNBD_DELTA04-535</name>
</gene>
<evidence type="ECO:0000256" key="6">
    <source>
        <dbReference type="SAM" id="Phobius"/>
    </source>
</evidence>
<feature type="transmembrane region" description="Helical" evidence="6">
    <location>
        <begin position="251"/>
        <end position="273"/>
    </location>
</feature>
<evidence type="ECO:0000313" key="8">
    <source>
        <dbReference type="EMBL" id="VAW35308.1"/>
    </source>
</evidence>
<dbReference type="SUPFAM" id="SSF144091">
    <property type="entry name" value="Rhomboid-like"/>
    <property type="match status" value="1"/>
</dbReference>
<feature type="transmembrane region" description="Helical" evidence="6">
    <location>
        <begin position="197"/>
        <end position="219"/>
    </location>
</feature>
<dbReference type="AlphaFoldDB" id="A0A3B0UW28"/>
<feature type="region of interest" description="Disordered" evidence="5">
    <location>
        <begin position="1"/>
        <end position="21"/>
    </location>
</feature>
<keyword evidence="2 6" id="KW-0812">Transmembrane</keyword>